<evidence type="ECO:0000256" key="2">
    <source>
        <dbReference type="ARBA" id="ARBA00022741"/>
    </source>
</evidence>
<dbReference type="Gene3D" id="3.40.50.300">
    <property type="entry name" value="P-loop containing nucleotide triphosphate hydrolases"/>
    <property type="match status" value="1"/>
</dbReference>
<dbReference type="SUPFAM" id="SSF52540">
    <property type="entry name" value="P-loop containing nucleoside triphosphate hydrolases"/>
    <property type="match status" value="1"/>
</dbReference>
<evidence type="ECO:0000313" key="6">
    <source>
        <dbReference type="EMBL" id="RWS16562.1"/>
    </source>
</evidence>
<dbReference type="PANTHER" id="PTHR10229">
    <property type="entry name" value="GTP-BINDING PROTEIN HFLX"/>
    <property type="match status" value="1"/>
</dbReference>
<dbReference type="InterPro" id="IPR006073">
    <property type="entry name" value="GTP-bd"/>
</dbReference>
<evidence type="ECO:0000259" key="5">
    <source>
        <dbReference type="PROSITE" id="PS51705"/>
    </source>
</evidence>
<dbReference type="Gene3D" id="3.40.50.11060">
    <property type="entry name" value="GTPase HflX, N-terminal domain"/>
    <property type="match status" value="1"/>
</dbReference>
<keyword evidence="2" id="KW-0547">Nucleotide-binding</keyword>
<dbReference type="InterPro" id="IPR025121">
    <property type="entry name" value="GTPase_HflX_N"/>
</dbReference>
<organism evidence="7 8">
    <name type="scientific">Dinothrombium tinctorium</name>
    <dbReference type="NCBI Taxonomy" id="1965070"/>
    <lineage>
        <taxon>Eukaryota</taxon>
        <taxon>Metazoa</taxon>
        <taxon>Ecdysozoa</taxon>
        <taxon>Arthropoda</taxon>
        <taxon>Chelicerata</taxon>
        <taxon>Arachnida</taxon>
        <taxon>Acari</taxon>
        <taxon>Acariformes</taxon>
        <taxon>Trombidiformes</taxon>
        <taxon>Prostigmata</taxon>
        <taxon>Anystina</taxon>
        <taxon>Parasitengona</taxon>
        <taxon>Trombidioidea</taxon>
        <taxon>Trombidiidae</taxon>
        <taxon>Dinothrombium</taxon>
    </lineage>
</organism>
<dbReference type="GO" id="GO:0005525">
    <property type="term" value="F:GTP binding"/>
    <property type="evidence" value="ECO:0007669"/>
    <property type="project" value="UniProtKB-KW"/>
</dbReference>
<dbReference type="InterPro" id="IPR016496">
    <property type="entry name" value="GTPase_HflX"/>
</dbReference>
<accession>A0A3S3PPC5</accession>
<evidence type="ECO:0000256" key="1">
    <source>
        <dbReference type="ARBA" id="ARBA00022723"/>
    </source>
</evidence>
<keyword evidence="1" id="KW-0479">Metal-binding</keyword>
<dbReference type="GO" id="GO:0005737">
    <property type="term" value="C:cytoplasm"/>
    <property type="evidence" value="ECO:0007669"/>
    <property type="project" value="TreeGrafter"/>
</dbReference>
<dbReference type="GO" id="GO:0046872">
    <property type="term" value="F:metal ion binding"/>
    <property type="evidence" value="ECO:0007669"/>
    <property type="project" value="UniProtKB-KW"/>
</dbReference>
<evidence type="ECO:0000256" key="3">
    <source>
        <dbReference type="ARBA" id="ARBA00022842"/>
    </source>
</evidence>
<dbReference type="InterPro" id="IPR032305">
    <property type="entry name" value="GTP-bd_M"/>
</dbReference>
<sequence length="491" mass="56267">MHTCFSLMHRLRTVFNAVYAQRFSARKPLSSFPSDEQIADFIEDDEYQKIKKNLTGLQSDYHHFTRKAFVIQPRVKWGPQRDDRINYSLLLRETIALVETLPNWKVNASLTMSTTSLNRKGIFGKGNLEKLYECINQQEVNALVFSVDILSSAQQTFLEQRFSLPVFDRYSIVLQIFNDHAKTKEAKLQIALAEIPYIRSKLRDFHMHGAQKESQFMQAIGGSKQRLLEERKKILRNRESKLKKMLENVSRNRDFLKVARIKKEIPSVAVVGYTNAGKTSLIKALTRDESLQPKDQLFATLDVTTHSGRLPCGQQTLFIDTVGFVSHIPIALIHAFHATLKDALTSDLVVHVYDVSHPDVDNQRETVHHTLKSFELSDKLMGSIIEVANKIDCVPESDLKTSENEMPVSAAKGINIEPLKERIEQRLLANTNRTLREVRVPMGGEQSQWLWKEATVVGVRADPNDENFALMEVLFTNASFARFKSRFRYDE</sequence>
<comment type="caution">
    <text evidence="7">The sequence shown here is derived from an EMBL/GenBank/DDBJ whole genome shotgun (WGS) entry which is preliminary data.</text>
</comment>
<dbReference type="PROSITE" id="PS51705">
    <property type="entry name" value="G_HFLX"/>
    <property type="match status" value="1"/>
</dbReference>
<dbReference type="InterPro" id="IPR042108">
    <property type="entry name" value="GTPase_HflX_N_sf"/>
</dbReference>
<protein>
    <submittedName>
        <fullName evidence="7">Putative GTP-binding protein 6-like protein</fullName>
    </submittedName>
</protein>
<dbReference type="PANTHER" id="PTHR10229:SF0">
    <property type="entry name" value="GTP-BINDING PROTEIN 6-RELATED"/>
    <property type="match status" value="1"/>
</dbReference>
<dbReference type="FunFam" id="3.40.50.300:FF:000886">
    <property type="entry name" value="Putative GTP-binding protein 6"/>
    <property type="match status" value="1"/>
</dbReference>
<dbReference type="EMBL" id="NCKU01000209">
    <property type="protein sequence ID" value="RWS16562.1"/>
    <property type="molecule type" value="Genomic_DNA"/>
</dbReference>
<evidence type="ECO:0000313" key="7">
    <source>
        <dbReference type="EMBL" id="RWS16604.1"/>
    </source>
</evidence>
<dbReference type="OrthoDB" id="10268034at2759"/>
<feature type="domain" description="Hflx-type G" evidence="5">
    <location>
        <begin position="266"/>
        <end position="431"/>
    </location>
</feature>
<gene>
    <name evidence="7" type="ORF">B4U79_08293</name>
    <name evidence="6" type="ORF">B4U79_09635</name>
</gene>
<dbReference type="Pfam" id="PF01926">
    <property type="entry name" value="MMR_HSR1"/>
    <property type="match status" value="1"/>
</dbReference>
<keyword evidence="8" id="KW-1185">Reference proteome</keyword>
<dbReference type="Pfam" id="PF16360">
    <property type="entry name" value="GTP-bdg_M"/>
    <property type="match status" value="1"/>
</dbReference>
<name>A0A3S3PPC5_9ACAR</name>
<keyword evidence="3" id="KW-0460">Magnesium</keyword>
<dbReference type="NCBIfam" id="TIGR03156">
    <property type="entry name" value="GTP_HflX"/>
    <property type="match status" value="1"/>
</dbReference>
<dbReference type="STRING" id="1965070.A0A3S3PPC5"/>
<dbReference type="Proteomes" id="UP000285301">
    <property type="component" value="Unassembled WGS sequence"/>
</dbReference>
<dbReference type="EMBL" id="NCKU01000205">
    <property type="protein sequence ID" value="RWS16604.1"/>
    <property type="molecule type" value="Genomic_DNA"/>
</dbReference>
<reference evidence="7" key="2">
    <citation type="submission" date="2018-11" db="EMBL/GenBank/DDBJ databases">
        <title>Trombidioid mite genomics.</title>
        <authorList>
            <person name="Dong X."/>
        </authorList>
    </citation>
    <scope>NUCLEOTIDE SEQUENCE</scope>
    <source>
        <strain evidence="7">UoL-WK</strain>
    </source>
</reference>
<dbReference type="Pfam" id="PF13167">
    <property type="entry name" value="GTP-bdg_N"/>
    <property type="match status" value="1"/>
</dbReference>
<reference evidence="7 8" key="1">
    <citation type="journal article" date="2018" name="Gigascience">
        <title>Genomes of trombidid mites reveal novel predicted allergens and laterally-transferred genes associated with secondary metabolism.</title>
        <authorList>
            <person name="Dong X."/>
            <person name="Chaisiri K."/>
            <person name="Xia D."/>
            <person name="Armstrong S.D."/>
            <person name="Fang Y."/>
            <person name="Donnelly M.J."/>
            <person name="Kadowaki T."/>
            <person name="McGarry J.W."/>
            <person name="Darby A.C."/>
            <person name="Makepeace B.L."/>
        </authorList>
    </citation>
    <scope>NUCLEOTIDE SEQUENCE [LARGE SCALE GENOMIC DNA]</scope>
    <source>
        <strain evidence="7">UoL-WK</strain>
    </source>
</reference>
<dbReference type="InterPro" id="IPR030394">
    <property type="entry name" value="G_HFLX_dom"/>
</dbReference>
<dbReference type="InterPro" id="IPR027417">
    <property type="entry name" value="P-loop_NTPase"/>
</dbReference>
<proteinExistence type="predicted"/>
<evidence type="ECO:0000313" key="8">
    <source>
        <dbReference type="Proteomes" id="UP000285301"/>
    </source>
</evidence>
<dbReference type="CDD" id="cd01878">
    <property type="entry name" value="HflX"/>
    <property type="match status" value="1"/>
</dbReference>
<dbReference type="AlphaFoldDB" id="A0A3S3PPC5"/>
<keyword evidence="4" id="KW-0342">GTP-binding</keyword>
<evidence type="ECO:0000256" key="4">
    <source>
        <dbReference type="ARBA" id="ARBA00023134"/>
    </source>
</evidence>
<dbReference type="GO" id="GO:0043022">
    <property type="term" value="F:ribosome binding"/>
    <property type="evidence" value="ECO:0007669"/>
    <property type="project" value="TreeGrafter"/>
</dbReference>